<dbReference type="InterPro" id="IPR044854">
    <property type="entry name" value="IraM/PmrD"/>
</dbReference>
<gene>
    <name evidence="1" type="ORF">EDP2_1183</name>
</gene>
<evidence type="ECO:0008006" key="3">
    <source>
        <dbReference type="Google" id="ProtNLM"/>
    </source>
</evidence>
<keyword evidence="2" id="KW-1185">Reference proteome</keyword>
<accession>A0ABN0QB24</accession>
<comment type="caution">
    <text evidence="1">The sequence shown here is derived from an EMBL/GenBank/DDBJ whole genome shotgun (WGS) entry which is preliminary data.</text>
</comment>
<proteinExistence type="predicted"/>
<dbReference type="EMBL" id="AXOM01000013">
    <property type="protein sequence ID" value="ESS59564.1"/>
    <property type="molecule type" value="Genomic_DNA"/>
</dbReference>
<dbReference type="Proteomes" id="UP000017834">
    <property type="component" value="Unassembled WGS sequence"/>
</dbReference>
<organism evidence="1 2">
    <name type="scientific">Enterobacter cloacae S611</name>
    <dbReference type="NCBI Taxonomy" id="1399146"/>
    <lineage>
        <taxon>Bacteria</taxon>
        <taxon>Pseudomonadati</taxon>
        <taxon>Pseudomonadota</taxon>
        <taxon>Gammaproteobacteria</taxon>
        <taxon>Enterobacterales</taxon>
        <taxon>Enterobacteriaceae</taxon>
        <taxon>Enterobacter</taxon>
        <taxon>Enterobacter cloacae complex</taxon>
    </lineage>
</organism>
<name>A0ABN0QB24_ENTCL</name>
<sequence>MRWNITDMLVSPATGTAFALARTQQDKAVIVWYRGHYFLRPGNILVTDSKGIIMDGRMHEFKVIHTMPYFPTIWKTLKNSCSCPGNDNISLRECDKQNECLFPLCPYGIKLST</sequence>
<evidence type="ECO:0000313" key="2">
    <source>
        <dbReference type="Proteomes" id="UP000017834"/>
    </source>
</evidence>
<protein>
    <recommendedName>
        <fullName evidence="3">Anti-adapter protein iraM</fullName>
    </recommendedName>
</protein>
<dbReference type="Pfam" id="PF11183">
    <property type="entry name" value="PmrD"/>
    <property type="match status" value="1"/>
</dbReference>
<reference evidence="1 2" key="1">
    <citation type="journal article" date="2014" name="Genome Announc.">
        <title>Draft Genome Sequence of Enterobacter cloacae Strain S611.</title>
        <authorList>
            <person name="Wang D."/>
            <person name="Han C.S."/>
            <person name="Dichosa A.E."/>
            <person name="Gleasner C.D."/>
            <person name="Johnson S.L."/>
            <person name="Daligault H.E."/>
            <person name="Davenport K.W."/>
            <person name="Li P.E."/>
            <person name="Pierson E.A."/>
            <person name="Pierson L.S.III."/>
        </authorList>
    </citation>
    <scope>NUCLEOTIDE SEQUENCE [LARGE SCALE GENOMIC DNA]</scope>
    <source>
        <strain evidence="1 2">S611</strain>
    </source>
</reference>
<evidence type="ECO:0000313" key="1">
    <source>
        <dbReference type="EMBL" id="ESS59564.1"/>
    </source>
</evidence>